<gene>
    <name evidence="1" type="ORF">BsIDN1_10700</name>
</gene>
<organism evidence="1 2">
    <name type="scientific">Bacillus safensis</name>
    <dbReference type="NCBI Taxonomy" id="561879"/>
    <lineage>
        <taxon>Bacteria</taxon>
        <taxon>Bacillati</taxon>
        <taxon>Bacillota</taxon>
        <taxon>Bacilli</taxon>
        <taxon>Bacillales</taxon>
        <taxon>Bacillaceae</taxon>
        <taxon>Bacillus</taxon>
    </lineage>
</organism>
<evidence type="ECO:0000313" key="2">
    <source>
        <dbReference type="Proteomes" id="UP000464658"/>
    </source>
</evidence>
<dbReference type="Proteomes" id="UP000464658">
    <property type="component" value="Chromosome"/>
</dbReference>
<evidence type="ECO:0000313" key="1">
    <source>
        <dbReference type="EMBL" id="BBP87452.1"/>
    </source>
</evidence>
<protein>
    <submittedName>
        <fullName evidence="1">Uncharacterized protein</fullName>
    </submittedName>
</protein>
<accession>A0A5S9M3Y7</accession>
<sequence length="63" mass="7440">MVEKLLKRIKNQSIVCDIQTLTYSIDLSFKGEEVTVKESLNQSFNIEIAKKKKKQKWKLLKKK</sequence>
<name>A0A5S9M3Y7_BACIA</name>
<dbReference type="EMBL" id="AP021906">
    <property type="protein sequence ID" value="BBP87452.1"/>
    <property type="molecule type" value="Genomic_DNA"/>
</dbReference>
<reference evidence="1 2" key="1">
    <citation type="submission" date="2019-12" db="EMBL/GenBank/DDBJ databases">
        <title>Full genome sequence of a Bacillus safensis strain isolated from commercially available natto in Indonesia.</title>
        <authorList>
            <person name="Yoshida M."/>
            <person name="Uomi M."/>
            <person name="Waturangi D."/>
            <person name="Ekaputri J.J."/>
            <person name="Setiamarga D.H.E."/>
        </authorList>
    </citation>
    <scope>NUCLEOTIDE SEQUENCE [LARGE SCALE GENOMIC DNA]</scope>
    <source>
        <strain evidence="1 2">IDN1</strain>
    </source>
</reference>
<proteinExistence type="predicted"/>
<dbReference type="AlphaFoldDB" id="A0A5S9M3Y7"/>